<proteinExistence type="predicted"/>
<keyword evidence="5" id="KW-1185">Reference proteome</keyword>
<dbReference type="Pfam" id="PF03374">
    <property type="entry name" value="ANT"/>
    <property type="match status" value="1"/>
</dbReference>
<evidence type="ECO:0000259" key="2">
    <source>
        <dbReference type="Pfam" id="PF03374"/>
    </source>
</evidence>
<dbReference type="KEGG" id="vg:23681279"/>
<organism evidence="4 5">
    <name type="scientific">Lactobacillus phage Ldl1</name>
    <dbReference type="NCBI Taxonomy" id="1552735"/>
    <lineage>
        <taxon>Viruses</taxon>
        <taxon>Duplodnaviria</taxon>
        <taxon>Heunggongvirae</taxon>
        <taxon>Uroviricota</taxon>
        <taxon>Caudoviricetes</taxon>
        <taxon>Tybeckvirinae</taxon>
        <taxon>Lidleunavirus</taxon>
        <taxon>Lidleunavirus Ldl1</taxon>
    </lineage>
</organism>
<dbReference type="PANTHER" id="PTHR36180:SF1">
    <property type="entry name" value="ANTA_ANTB ANTIREPRESSOR DOMAIN-CONTAINING PROTEIN"/>
    <property type="match status" value="1"/>
</dbReference>
<dbReference type="GeneID" id="23681279"/>
<gene>
    <name evidence="4" type="ORF">LDL_076</name>
</gene>
<protein>
    <submittedName>
        <fullName evidence="4">Antirepressor protein</fullName>
    </submittedName>
</protein>
<evidence type="ECO:0000313" key="4">
    <source>
        <dbReference type="EMBL" id="AIS73934.1"/>
    </source>
</evidence>
<dbReference type="Proteomes" id="UP000030928">
    <property type="component" value="Segment"/>
</dbReference>
<feature type="coiled-coil region" evidence="1">
    <location>
        <begin position="115"/>
        <end position="142"/>
    </location>
</feature>
<dbReference type="InterPro" id="IPR013557">
    <property type="entry name" value="AntA/B_antirep"/>
</dbReference>
<keyword evidence="1" id="KW-0175">Coiled coil</keyword>
<evidence type="ECO:0000256" key="1">
    <source>
        <dbReference type="SAM" id="Coils"/>
    </source>
</evidence>
<dbReference type="RefSeq" id="YP_009126518.1">
    <property type="nucleotide sequence ID" value="NC_026609.1"/>
</dbReference>
<feature type="domain" description="Antirepressor protein C-terminal" evidence="2">
    <location>
        <begin position="135"/>
        <end position="237"/>
    </location>
</feature>
<dbReference type="GO" id="GO:0003677">
    <property type="term" value="F:DNA binding"/>
    <property type="evidence" value="ECO:0007669"/>
    <property type="project" value="InterPro"/>
</dbReference>
<reference evidence="4 5" key="1">
    <citation type="journal article" date="2014" name="Appl. Environ. Microbiol.">
        <title>Genome and proteome analysis of bacteriophage Ldl1 reveals the existence of a novel phage group infecting Lactobacillus delbrueckii subsp. Lactis.</title>
        <authorList>
            <person name="Casey E."/>
            <person name="Mahony J."/>
            <person name="Neve H."/>
            <person name="Noben J.P."/>
            <person name="Bello F.D."/>
            <person name="van Sinderen D."/>
        </authorList>
    </citation>
    <scope>NUCLEOTIDE SEQUENCE [LARGE SCALE GENOMIC DNA]</scope>
    <source>
        <strain evidence="4">Ldl1</strain>
    </source>
</reference>
<evidence type="ECO:0000259" key="3">
    <source>
        <dbReference type="Pfam" id="PF08346"/>
    </source>
</evidence>
<name>A0A0A7DN07_9CAUD</name>
<dbReference type="PANTHER" id="PTHR36180">
    <property type="entry name" value="DNA-BINDING PROTEIN-RELATED-RELATED"/>
    <property type="match status" value="1"/>
</dbReference>
<dbReference type="EMBL" id="KM514685">
    <property type="protein sequence ID" value="AIS73934.1"/>
    <property type="molecule type" value="Genomic_DNA"/>
</dbReference>
<dbReference type="InterPro" id="IPR005039">
    <property type="entry name" value="Ant_C"/>
</dbReference>
<evidence type="ECO:0000313" key="5">
    <source>
        <dbReference type="Proteomes" id="UP000030928"/>
    </source>
</evidence>
<accession>A0A0A7DN07</accession>
<feature type="domain" description="AntA/AntB antirepressor" evidence="3">
    <location>
        <begin position="16"/>
        <end position="87"/>
    </location>
</feature>
<dbReference type="OrthoDB" id="5682at10239"/>
<dbReference type="Pfam" id="PF08346">
    <property type="entry name" value="AntA"/>
    <property type="match status" value="1"/>
</dbReference>
<sequence>MKELIKIETKDDQQLVSARDLYKELELKRKFSLWVKDNFKDFEEGTDYEGVLTRTPYNPAYPDKLQELQDYAVTIDMAKELCMMSKTSKGKEVRKYFIQVEKNWNSPDMIMQRALEIANARVQKLQMQNKNLTLRLAESNKKASYLDIILGAPDSLAITQIAADYGMSAVAFNKLLQTVGIQHKVNGQWVLYKAFMGKGYIQSKSFTFKDKKGNEHSRLSTYWTQKGRKLIYDALKENGILPLIEREDID</sequence>